<keyword evidence="2" id="KW-0812">Transmembrane</keyword>
<feature type="domain" description="VanZ-like" evidence="3">
    <location>
        <begin position="89"/>
        <end position="208"/>
    </location>
</feature>
<dbReference type="Pfam" id="PF04892">
    <property type="entry name" value="VanZ"/>
    <property type="match status" value="1"/>
</dbReference>
<evidence type="ECO:0000313" key="4">
    <source>
        <dbReference type="EMBL" id="AZZ40229.1"/>
    </source>
</evidence>
<proteinExistence type="predicted"/>
<evidence type="ECO:0000313" key="5">
    <source>
        <dbReference type="Proteomes" id="UP000285875"/>
    </source>
</evidence>
<accession>A0A3T0S1J5</accession>
<dbReference type="Proteomes" id="UP000285875">
    <property type="component" value="Chromosome"/>
</dbReference>
<dbReference type="InterPro" id="IPR006976">
    <property type="entry name" value="VanZ-like"/>
</dbReference>
<feature type="transmembrane region" description="Helical" evidence="2">
    <location>
        <begin position="196"/>
        <end position="214"/>
    </location>
</feature>
<feature type="transmembrane region" description="Helical" evidence="2">
    <location>
        <begin position="81"/>
        <end position="100"/>
    </location>
</feature>
<keyword evidence="2" id="KW-1133">Transmembrane helix</keyword>
<dbReference type="EMBL" id="CP025570">
    <property type="protein sequence ID" value="AZZ40229.1"/>
    <property type="molecule type" value="Genomic_DNA"/>
</dbReference>
<evidence type="ECO:0000256" key="1">
    <source>
        <dbReference type="SAM" id="MobiDB-lite"/>
    </source>
</evidence>
<sequence length="220" mass="24484">MRENADWDTTAPVPKSQATPVYPSRYADPGPSYDQMSYQQPVQDQGDDDQASRTQTLYDQHDAGQGYQDRPPRRRVGNAAVFARMCALFYLLLIGLAVLMPDPALIAKLKLKVGHLVQRIAHHITQVPALSVGDVASNIAAFVPVTLLLALAWKRVPLWIWGVVGTLISISAEMLQLLLPQIHRRPFFWNVVQNSFGAWIGVAIAAVFFQLAGLRSREDR</sequence>
<keyword evidence="2" id="KW-0472">Membrane</keyword>
<evidence type="ECO:0000259" key="3">
    <source>
        <dbReference type="Pfam" id="PF04892"/>
    </source>
</evidence>
<reference evidence="5" key="1">
    <citation type="submission" date="2017-12" db="EMBL/GenBank/DDBJ databases">
        <title>Whole genome sequencing of Acidipropionibacterium jensenii strains JS279 and JS280.</title>
        <authorList>
            <person name="Deptula P."/>
            <person name="Laine P."/>
            <person name="Smolander O.-P."/>
            <person name="Paulin L."/>
            <person name="Auvinen P."/>
            <person name="Varmanen P."/>
        </authorList>
    </citation>
    <scope>NUCLEOTIDE SEQUENCE [LARGE SCALE GENOMIC DNA]</scope>
    <source>
        <strain evidence="5">JS280</strain>
    </source>
</reference>
<protein>
    <submittedName>
        <fullName evidence="4">VanZ family protein</fullName>
    </submittedName>
</protein>
<feature type="transmembrane region" description="Helical" evidence="2">
    <location>
        <begin position="158"/>
        <end position="176"/>
    </location>
</feature>
<organism evidence="4 5">
    <name type="scientific">Acidipropionibacterium jensenii</name>
    <dbReference type="NCBI Taxonomy" id="1749"/>
    <lineage>
        <taxon>Bacteria</taxon>
        <taxon>Bacillati</taxon>
        <taxon>Actinomycetota</taxon>
        <taxon>Actinomycetes</taxon>
        <taxon>Propionibacteriales</taxon>
        <taxon>Propionibacteriaceae</taxon>
        <taxon>Acidipropionibacterium</taxon>
    </lineage>
</organism>
<feature type="transmembrane region" description="Helical" evidence="2">
    <location>
        <begin position="135"/>
        <end position="153"/>
    </location>
</feature>
<feature type="region of interest" description="Disordered" evidence="1">
    <location>
        <begin position="1"/>
        <end position="52"/>
    </location>
</feature>
<gene>
    <name evidence="4" type="ORF">C0Z10_11235</name>
</gene>
<evidence type="ECO:0000256" key="2">
    <source>
        <dbReference type="SAM" id="Phobius"/>
    </source>
</evidence>
<name>A0A3T0S1J5_9ACTN</name>
<dbReference type="AlphaFoldDB" id="A0A3T0S1J5"/>
<dbReference type="KEGG" id="aji:C0Z10_11235"/>